<evidence type="ECO:0000313" key="1">
    <source>
        <dbReference type="EMBL" id="KAK2102196.1"/>
    </source>
</evidence>
<name>A0ABQ9UYW9_SAGOE</name>
<dbReference type="EMBL" id="JASSZA010000009">
    <property type="protein sequence ID" value="KAK2102196.1"/>
    <property type="molecule type" value="Genomic_DNA"/>
</dbReference>
<evidence type="ECO:0000313" key="2">
    <source>
        <dbReference type="Proteomes" id="UP001266305"/>
    </source>
</evidence>
<organism evidence="1 2">
    <name type="scientific">Saguinus oedipus</name>
    <name type="common">Cotton-top tamarin</name>
    <name type="synonym">Oedipomidas oedipus</name>
    <dbReference type="NCBI Taxonomy" id="9490"/>
    <lineage>
        <taxon>Eukaryota</taxon>
        <taxon>Metazoa</taxon>
        <taxon>Chordata</taxon>
        <taxon>Craniata</taxon>
        <taxon>Vertebrata</taxon>
        <taxon>Euteleostomi</taxon>
        <taxon>Mammalia</taxon>
        <taxon>Eutheria</taxon>
        <taxon>Euarchontoglires</taxon>
        <taxon>Primates</taxon>
        <taxon>Haplorrhini</taxon>
        <taxon>Platyrrhini</taxon>
        <taxon>Cebidae</taxon>
        <taxon>Callitrichinae</taxon>
        <taxon>Saguinus</taxon>
    </lineage>
</organism>
<keyword evidence="2" id="KW-1185">Reference proteome</keyword>
<reference evidence="1 2" key="1">
    <citation type="submission" date="2023-05" db="EMBL/GenBank/DDBJ databases">
        <title>B98-5 Cell Line De Novo Hybrid Assembly: An Optical Mapping Approach.</title>
        <authorList>
            <person name="Kananen K."/>
            <person name="Auerbach J.A."/>
            <person name="Kautto E."/>
            <person name="Blachly J.S."/>
        </authorList>
    </citation>
    <scope>NUCLEOTIDE SEQUENCE [LARGE SCALE GENOMIC DNA]</scope>
    <source>
        <strain evidence="1">B95-8</strain>
        <tissue evidence="1">Cell line</tissue>
    </source>
</reference>
<proteinExistence type="predicted"/>
<dbReference type="Proteomes" id="UP001266305">
    <property type="component" value="Unassembled WGS sequence"/>
</dbReference>
<sequence>MAPTGLSYGCKSHLEEVVTEVLIPAKAMSTEKYCLDLALWWLPLKLDQIEGRMKRWTLGGTAGE</sequence>
<gene>
    <name evidence="1" type="ORF">P7K49_019863</name>
</gene>
<accession>A0ABQ9UYW9</accession>
<comment type="caution">
    <text evidence="1">The sequence shown here is derived from an EMBL/GenBank/DDBJ whole genome shotgun (WGS) entry which is preliminary data.</text>
</comment>
<protein>
    <submittedName>
        <fullName evidence="1">Uncharacterized protein</fullName>
    </submittedName>
</protein>